<evidence type="ECO:0000256" key="3">
    <source>
        <dbReference type="PIRNR" id="PIRNR006221"/>
    </source>
</evidence>
<dbReference type="PANTHER" id="PTHR12149:SF8">
    <property type="entry name" value="PROTEIN-RIBULOSAMINE 3-KINASE"/>
    <property type="match status" value="1"/>
</dbReference>
<evidence type="ECO:0000256" key="2">
    <source>
        <dbReference type="ARBA" id="ARBA00048655"/>
    </source>
</evidence>
<keyword evidence="5" id="KW-1185">Reference proteome</keyword>
<name>A0AAW1RHV0_9CHLO</name>
<dbReference type="InterPro" id="IPR016477">
    <property type="entry name" value="Fructo-/Ketosamine-3-kinase"/>
</dbReference>
<reference evidence="4 5" key="1">
    <citation type="journal article" date="2024" name="Nat. Commun.">
        <title>Phylogenomics reveals the evolutionary origins of lichenization in chlorophyte algae.</title>
        <authorList>
            <person name="Puginier C."/>
            <person name="Libourel C."/>
            <person name="Otte J."/>
            <person name="Skaloud P."/>
            <person name="Haon M."/>
            <person name="Grisel S."/>
            <person name="Petersen M."/>
            <person name="Berrin J.G."/>
            <person name="Delaux P.M."/>
            <person name="Dal Grande F."/>
            <person name="Keller J."/>
        </authorList>
    </citation>
    <scope>NUCLEOTIDE SEQUENCE [LARGE SCALE GENOMIC DNA]</scope>
    <source>
        <strain evidence="4 5">SAG 2145</strain>
    </source>
</reference>
<dbReference type="InterPro" id="IPR011009">
    <property type="entry name" value="Kinase-like_dom_sf"/>
</dbReference>
<dbReference type="EC" id="2.7.1.172" evidence="1"/>
<dbReference type="Proteomes" id="UP001438707">
    <property type="component" value="Unassembled WGS sequence"/>
</dbReference>
<dbReference type="GO" id="GO:0102193">
    <property type="term" value="F:protein-ribulosamine 3-kinase activity"/>
    <property type="evidence" value="ECO:0007669"/>
    <property type="project" value="UniProtKB-EC"/>
</dbReference>
<dbReference type="Pfam" id="PF03881">
    <property type="entry name" value="Fructosamin_kin"/>
    <property type="match status" value="1"/>
</dbReference>
<protein>
    <recommendedName>
        <fullName evidence="1">protein-ribulosamine 3-kinase</fullName>
        <ecNumber evidence="1">2.7.1.172</ecNumber>
    </recommendedName>
</protein>
<accession>A0AAW1RHV0</accession>
<sequence>MAKKDDPLTAIGDWIGSSLEYGSVKKSSSLGSSGWSSQYTYETESGKKVFAKIAFGEDVVMFKGEALGLNAMYDTNTLRIPKIYHYGALSELPGGGNRGSFIIMEHLNFGSGRASSKEFGRQLARMHAAKPSDENAAKGLFGFHVDNTIGGNPQPNGWMDNWVDFFRERRLGYQLSLSTDSKLKQMGQKLMKHLDKFFEGVEVKPCVLHGDLWSGNISSVDGQPAIFDPAVYYGHSEAEFGMSWCAGFSQDFYAGYHEVMPKAPGFEARKQIYSLYHYLNHNNLFGGSYYYQCESTLSALTRGL</sequence>
<dbReference type="Gene3D" id="3.30.200.20">
    <property type="entry name" value="Phosphorylase Kinase, domain 1"/>
    <property type="match status" value="1"/>
</dbReference>
<dbReference type="AlphaFoldDB" id="A0AAW1RHV0"/>
<dbReference type="Gene3D" id="3.90.1200.10">
    <property type="match status" value="1"/>
</dbReference>
<evidence type="ECO:0000256" key="1">
    <source>
        <dbReference type="ARBA" id="ARBA00011961"/>
    </source>
</evidence>
<evidence type="ECO:0000313" key="5">
    <source>
        <dbReference type="Proteomes" id="UP001438707"/>
    </source>
</evidence>
<dbReference type="PIRSF" id="PIRSF006221">
    <property type="entry name" value="Ketosamine-3-kinase"/>
    <property type="match status" value="1"/>
</dbReference>
<keyword evidence="3" id="KW-0418">Kinase</keyword>
<comment type="similarity">
    <text evidence="3">Belongs to the fructosamine kinase family.</text>
</comment>
<gene>
    <name evidence="4" type="ORF">WJX74_000787</name>
</gene>
<organism evidence="4 5">
    <name type="scientific">Apatococcus lobatus</name>
    <dbReference type="NCBI Taxonomy" id="904363"/>
    <lineage>
        <taxon>Eukaryota</taxon>
        <taxon>Viridiplantae</taxon>
        <taxon>Chlorophyta</taxon>
        <taxon>core chlorophytes</taxon>
        <taxon>Trebouxiophyceae</taxon>
        <taxon>Chlorellales</taxon>
        <taxon>Chlorellaceae</taxon>
        <taxon>Apatococcus</taxon>
    </lineage>
</organism>
<evidence type="ECO:0000313" key="4">
    <source>
        <dbReference type="EMBL" id="KAK9832886.1"/>
    </source>
</evidence>
<dbReference type="GO" id="GO:0016301">
    <property type="term" value="F:kinase activity"/>
    <property type="evidence" value="ECO:0007669"/>
    <property type="project" value="UniProtKB-UniRule"/>
</dbReference>
<dbReference type="SUPFAM" id="SSF56112">
    <property type="entry name" value="Protein kinase-like (PK-like)"/>
    <property type="match status" value="1"/>
</dbReference>
<keyword evidence="3" id="KW-0808">Transferase</keyword>
<comment type="catalytic activity">
    <reaction evidence="2">
        <text>N(6)-D-ribulosyl-L-lysyl-[protein] + ATP = N(6)-(3-O-phospho-D-ribulosyl)-L-lysyl-[protein] + ADP + H(+)</text>
        <dbReference type="Rhea" id="RHEA:48432"/>
        <dbReference type="Rhea" id="RHEA-COMP:12103"/>
        <dbReference type="Rhea" id="RHEA-COMP:12104"/>
        <dbReference type="ChEBI" id="CHEBI:15378"/>
        <dbReference type="ChEBI" id="CHEBI:30616"/>
        <dbReference type="ChEBI" id="CHEBI:90418"/>
        <dbReference type="ChEBI" id="CHEBI:90420"/>
        <dbReference type="ChEBI" id="CHEBI:456216"/>
        <dbReference type="EC" id="2.7.1.172"/>
    </reaction>
    <physiologicalReaction direction="left-to-right" evidence="2">
        <dbReference type="Rhea" id="RHEA:48433"/>
    </physiologicalReaction>
</comment>
<dbReference type="EMBL" id="JALJOS010000011">
    <property type="protein sequence ID" value="KAK9832886.1"/>
    <property type="molecule type" value="Genomic_DNA"/>
</dbReference>
<proteinExistence type="inferred from homology"/>
<comment type="caution">
    <text evidence="4">The sequence shown here is derived from an EMBL/GenBank/DDBJ whole genome shotgun (WGS) entry which is preliminary data.</text>
</comment>
<dbReference type="PANTHER" id="PTHR12149">
    <property type="entry name" value="FRUCTOSAMINE 3 KINASE-RELATED PROTEIN"/>
    <property type="match status" value="1"/>
</dbReference>